<dbReference type="Pfam" id="PF02055">
    <property type="entry name" value="Glyco_hydro_30"/>
    <property type="match status" value="1"/>
</dbReference>
<feature type="chain" id="PRO_5041900240" description="Glucosylceramidase" evidence="13">
    <location>
        <begin position="21"/>
        <end position="523"/>
    </location>
</feature>
<proteinExistence type="inferred from homology"/>
<comment type="catalytic activity">
    <reaction evidence="10">
        <text>a beta-D-glucosylceramide + H2O = an N-acyl-sphingoid base + D-glucose</text>
        <dbReference type="Rhea" id="RHEA:81447"/>
        <dbReference type="ChEBI" id="CHEBI:4167"/>
        <dbReference type="ChEBI" id="CHEBI:15377"/>
        <dbReference type="ChEBI" id="CHEBI:83264"/>
        <dbReference type="ChEBI" id="CHEBI:83273"/>
    </reaction>
    <physiologicalReaction direction="left-to-right" evidence="10">
        <dbReference type="Rhea" id="RHEA:81448"/>
    </physiologicalReaction>
</comment>
<dbReference type="InterPro" id="IPR013780">
    <property type="entry name" value="Glyco_hydro_b"/>
</dbReference>
<dbReference type="GO" id="GO:0008202">
    <property type="term" value="P:steroid metabolic process"/>
    <property type="evidence" value="ECO:0007669"/>
    <property type="project" value="UniProtKB-ARBA"/>
</dbReference>
<reference evidence="17" key="1">
    <citation type="submission" date="2024-02" db="UniProtKB">
        <authorList>
            <consortium name="WormBaseParasite"/>
        </authorList>
    </citation>
    <scope>IDENTIFICATION</scope>
</reference>
<dbReference type="Proteomes" id="UP000887575">
    <property type="component" value="Unassembled WGS sequence"/>
</dbReference>
<evidence type="ECO:0000256" key="5">
    <source>
        <dbReference type="ARBA" id="ARBA00012658"/>
    </source>
</evidence>
<dbReference type="PANTHER" id="PTHR11069">
    <property type="entry name" value="GLUCOSYLCERAMIDASE"/>
    <property type="match status" value="1"/>
</dbReference>
<dbReference type="WBParaSite" id="MBELARI_LOCUS19366">
    <property type="protein sequence ID" value="MBELARI_LOCUS19366"/>
    <property type="gene ID" value="MBELARI_LOCUS19366"/>
</dbReference>
<organism evidence="16 17">
    <name type="scientific">Mesorhabditis belari</name>
    <dbReference type="NCBI Taxonomy" id="2138241"/>
    <lineage>
        <taxon>Eukaryota</taxon>
        <taxon>Metazoa</taxon>
        <taxon>Ecdysozoa</taxon>
        <taxon>Nematoda</taxon>
        <taxon>Chromadorea</taxon>
        <taxon>Rhabditida</taxon>
        <taxon>Rhabditina</taxon>
        <taxon>Rhabditomorpha</taxon>
        <taxon>Rhabditoidea</taxon>
        <taxon>Rhabditidae</taxon>
        <taxon>Mesorhabditinae</taxon>
        <taxon>Mesorhabditis</taxon>
    </lineage>
</organism>
<dbReference type="GO" id="GO:0006066">
    <property type="term" value="P:alcohol metabolic process"/>
    <property type="evidence" value="ECO:0007669"/>
    <property type="project" value="UniProtKB-ARBA"/>
</dbReference>
<evidence type="ECO:0000256" key="8">
    <source>
        <dbReference type="ARBA" id="ARBA00022919"/>
    </source>
</evidence>
<comment type="catalytic activity">
    <reaction evidence="1">
        <text>a beta-D-glucosyl-(1&lt;-&gt;1')-N-acylsphing-4-enine + H2O = an N-acylsphing-4-enine + D-glucose</text>
        <dbReference type="Rhea" id="RHEA:13269"/>
        <dbReference type="ChEBI" id="CHEBI:4167"/>
        <dbReference type="ChEBI" id="CHEBI:15377"/>
        <dbReference type="ChEBI" id="CHEBI:22801"/>
        <dbReference type="ChEBI" id="CHEBI:52639"/>
        <dbReference type="EC" id="3.2.1.45"/>
    </reaction>
    <physiologicalReaction direction="left-to-right" evidence="1">
        <dbReference type="Rhea" id="RHEA:13270"/>
    </physiologicalReaction>
</comment>
<dbReference type="GO" id="GO:0042391">
    <property type="term" value="P:regulation of membrane potential"/>
    <property type="evidence" value="ECO:0007669"/>
    <property type="project" value="UniProtKB-ARBA"/>
</dbReference>
<dbReference type="EC" id="3.2.1.45" evidence="5 12"/>
<dbReference type="FunFam" id="3.20.20.80:FF:000030">
    <property type="entry name" value="Lysosomal acid glucosylceramidase"/>
    <property type="match status" value="1"/>
</dbReference>
<evidence type="ECO:0000256" key="6">
    <source>
        <dbReference type="ARBA" id="ARBA00022729"/>
    </source>
</evidence>
<dbReference type="PRINTS" id="PR00843">
    <property type="entry name" value="GLHYDRLASE30"/>
</dbReference>
<evidence type="ECO:0000313" key="17">
    <source>
        <dbReference type="WBParaSite" id="MBELARI_LOCUS19366"/>
    </source>
</evidence>
<dbReference type="AlphaFoldDB" id="A0AAF3EYR7"/>
<feature type="domain" description="Glycosyl hydrolase family 30 beta sandwich" evidence="15">
    <location>
        <begin position="454"/>
        <end position="518"/>
    </location>
</feature>
<comment type="pathway">
    <text evidence="2">Lipid metabolism; sphingolipid metabolism.</text>
</comment>
<name>A0AAF3EYR7_9BILA</name>
<dbReference type="InterPro" id="IPR033452">
    <property type="entry name" value="GH30_C"/>
</dbReference>
<evidence type="ECO:0000259" key="15">
    <source>
        <dbReference type="Pfam" id="PF17189"/>
    </source>
</evidence>
<comment type="catalytic activity">
    <reaction evidence="11">
        <text>an N-acyl-1-beta-D-glucosyl-15-methylhexadecasphing-4-enine + H2O = an N-acyl-15-methylhexadecasphing-4-enine + D-glucose</text>
        <dbReference type="Rhea" id="RHEA:34755"/>
        <dbReference type="ChEBI" id="CHEBI:4167"/>
        <dbReference type="ChEBI" id="CHEBI:15377"/>
        <dbReference type="ChEBI" id="CHEBI:70815"/>
        <dbReference type="ChEBI" id="CHEBI:70846"/>
    </reaction>
    <physiologicalReaction direction="left-to-right" evidence="11">
        <dbReference type="Rhea" id="RHEA:34756"/>
    </physiologicalReaction>
</comment>
<dbReference type="GO" id="GO:0006680">
    <property type="term" value="P:glucosylceramide catabolic process"/>
    <property type="evidence" value="ECO:0007669"/>
    <property type="project" value="UniProtKB-ARBA"/>
</dbReference>
<evidence type="ECO:0000259" key="14">
    <source>
        <dbReference type="Pfam" id="PF02055"/>
    </source>
</evidence>
<keyword evidence="16" id="KW-1185">Reference proteome</keyword>
<evidence type="ECO:0000256" key="12">
    <source>
        <dbReference type="RuleBase" id="RU361188"/>
    </source>
</evidence>
<evidence type="ECO:0000313" key="16">
    <source>
        <dbReference type="Proteomes" id="UP000887575"/>
    </source>
</evidence>
<dbReference type="InterPro" id="IPR033453">
    <property type="entry name" value="Glyco_hydro_30_TIM-barrel"/>
</dbReference>
<comment type="pathway">
    <text evidence="3">Sphingolipid metabolism.</text>
</comment>
<dbReference type="Gene3D" id="3.20.20.80">
    <property type="entry name" value="Glycosidases"/>
    <property type="match status" value="1"/>
</dbReference>
<dbReference type="Pfam" id="PF17189">
    <property type="entry name" value="Glyco_hydro_30C"/>
    <property type="match status" value="1"/>
</dbReference>
<dbReference type="GO" id="GO:0051246">
    <property type="term" value="P:regulation of protein metabolic process"/>
    <property type="evidence" value="ECO:0007669"/>
    <property type="project" value="UniProtKB-ARBA"/>
</dbReference>
<dbReference type="GO" id="GO:0016241">
    <property type="term" value="P:regulation of macroautophagy"/>
    <property type="evidence" value="ECO:0007669"/>
    <property type="project" value="UniProtKB-ARBA"/>
</dbReference>
<dbReference type="GO" id="GO:0030163">
    <property type="term" value="P:protein catabolic process"/>
    <property type="evidence" value="ECO:0007669"/>
    <property type="project" value="UniProtKB-ARBA"/>
</dbReference>
<dbReference type="GO" id="GO:0005774">
    <property type="term" value="C:vacuolar membrane"/>
    <property type="evidence" value="ECO:0007669"/>
    <property type="project" value="UniProtKB-ARBA"/>
</dbReference>
<dbReference type="GO" id="GO:0005102">
    <property type="term" value="F:signaling receptor binding"/>
    <property type="evidence" value="ECO:0007669"/>
    <property type="project" value="UniProtKB-ARBA"/>
</dbReference>
<protein>
    <recommendedName>
        <fullName evidence="5 12">Glucosylceramidase</fullName>
        <ecNumber evidence="5 12">3.2.1.45</ecNumber>
    </recommendedName>
</protein>
<keyword evidence="6 13" id="KW-0732">Signal</keyword>
<dbReference type="GO" id="GO:0007040">
    <property type="term" value="P:lysosome organization"/>
    <property type="evidence" value="ECO:0007669"/>
    <property type="project" value="UniProtKB-ARBA"/>
</dbReference>
<evidence type="ECO:0000256" key="1">
    <source>
        <dbReference type="ARBA" id="ARBA00001013"/>
    </source>
</evidence>
<dbReference type="GO" id="GO:0010605">
    <property type="term" value="P:negative regulation of macromolecule metabolic process"/>
    <property type="evidence" value="ECO:0007669"/>
    <property type="project" value="UniProtKB-ARBA"/>
</dbReference>
<keyword evidence="7 12" id="KW-0378">Hydrolase</keyword>
<dbReference type="GO" id="GO:0016758">
    <property type="term" value="F:hexosyltransferase activity"/>
    <property type="evidence" value="ECO:0007669"/>
    <property type="project" value="UniProtKB-ARBA"/>
</dbReference>
<keyword evidence="9 12" id="KW-0443">Lipid metabolism</keyword>
<feature type="signal peptide" evidence="13">
    <location>
        <begin position="1"/>
        <end position="20"/>
    </location>
</feature>
<dbReference type="GO" id="GO:0006914">
    <property type="term" value="P:autophagy"/>
    <property type="evidence" value="ECO:0007669"/>
    <property type="project" value="UniProtKB-ARBA"/>
</dbReference>
<evidence type="ECO:0000256" key="4">
    <source>
        <dbReference type="ARBA" id="ARBA00005382"/>
    </source>
</evidence>
<evidence type="ECO:0000256" key="3">
    <source>
        <dbReference type="ARBA" id="ARBA00004991"/>
    </source>
</evidence>
<evidence type="ECO:0000256" key="2">
    <source>
        <dbReference type="ARBA" id="ARBA00004760"/>
    </source>
</evidence>
<evidence type="ECO:0000256" key="10">
    <source>
        <dbReference type="ARBA" id="ARBA00050474"/>
    </source>
</evidence>
<evidence type="ECO:0000256" key="13">
    <source>
        <dbReference type="SAM" id="SignalP"/>
    </source>
</evidence>
<sequence length="523" mass="59086">MRLIYLFSVLLFLYVNLVSSQRQCSEKRFQGDNMVCTCNATYCDDVPKIPKLDRFTAAIITSSLTGHRFATKKNTFEPKRKSAKRNDVIRIRVDPRTFYQEIYGFGGAFTDAAGINLASLSVESRGKLLEAFFSKENGIGYTFGRVPMASTDFGTREYSYVDQKDDFELKTFALQDEDIKYKIPFILQAQNITGGTLRLFSSPWSAPGWMKTNNRMIGGAPLKGDLNSTYYVSWANYFVKFFEKYADQGVHYWGLTMQNEPTSGINPDYTWQTMYFNAFMQREFLVNHLGPALQKNPLTKGLKVMVLDDDRPQLPSWADEIWSDPLADQFAHGIGIHWYMDTFARAELLTETAIRHPNKFILATEACSGFLGIHGPILGDWGRAESYAADIIDDLNNFVVGWVDWNLCLDTNGGPTFVGNFADSPILVNASADVFYKQPIYYAMGHFSAWIPVGSDRIKSTSYGNDGSLKFSAFTHRSRRTLVILNRGDAPKSIAIEDALMPERILTAELEGHSITTILWHKA</sequence>
<dbReference type="GO" id="GO:0004348">
    <property type="term" value="F:glucosylceramidase activity"/>
    <property type="evidence" value="ECO:0007669"/>
    <property type="project" value="UniProtKB-EC"/>
</dbReference>
<evidence type="ECO:0000256" key="7">
    <source>
        <dbReference type="ARBA" id="ARBA00022801"/>
    </source>
</evidence>
<evidence type="ECO:0000256" key="9">
    <source>
        <dbReference type="ARBA" id="ARBA00023098"/>
    </source>
</evidence>
<keyword evidence="8 12" id="KW-0746">Sphingolipid metabolism</keyword>
<dbReference type="SUPFAM" id="SSF51445">
    <property type="entry name" value="(Trans)glycosidases"/>
    <property type="match status" value="1"/>
</dbReference>
<evidence type="ECO:0000256" key="11">
    <source>
        <dbReference type="ARBA" id="ARBA00051345"/>
    </source>
</evidence>
<comment type="similarity">
    <text evidence="4 12">Belongs to the glycosyl hydrolase 30 family.</text>
</comment>
<dbReference type="Gene3D" id="2.60.40.1180">
    <property type="entry name" value="Golgi alpha-mannosidase II"/>
    <property type="match status" value="1"/>
</dbReference>
<feature type="domain" description="Glycosyl hydrolase family 30 TIM-barrel" evidence="14">
    <location>
        <begin position="102"/>
        <end position="451"/>
    </location>
</feature>
<dbReference type="InterPro" id="IPR017853">
    <property type="entry name" value="GH"/>
</dbReference>
<dbReference type="GO" id="GO:0032006">
    <property type="term" value="P:regulation of TOR signaling"/>
    <property type="evidence" value="ECO:0007669"/>
    <property type="project" value="UniProtKB-ARBA"/>
</dbReference>
<keyword evidence="12" id="KW-0326">Glycosidase</keyword>
<dbReference type="GO" id="GO:0005764">
    <property type="term" value="C:lysosome"/>
    <property type="evidence" value="ECO:0007669"/>
    <property type="project" value="UniProtKB-ARBA"/>
</dbReference>
<dbReference type="InterPro" id="IPR001139">
    <property type="entry name" value="Glyco_hydro_30"/>
</dbReference>
<dbReference type="PANTHER" id="PTHR11069:SF23">
    <property type="entry name" value="LYSOSOMAL ACID GLUCOSYLCERAMIDASE"/>
    <property type="match status" value="1"/>
</dbReference>
<accession>A0AAF3EYR7</accession>